<organism evidence="1 2">
    <name type="scientific">Jiangella asiatica</name>
    <dbReference type="NCBI Taxonomy" id="2530372"/>
    <lineage>
        <taxon>Bacteria</taxon>
        <taxon>Bacillati</taxon>
        <taxon>Actinomycetota</taxon>
        <taxon>Actinomycetes</taxon>
        <taxon>Jiangellales</taxon>
        <taxon>Jiangellaceae</taxon>
        <taxon>Jiangella</taxon>
    </lineage>
</organism>
<sequence>MALAVCMLLDPRAEAAVRRLWVRLEERGITSLASHTHGRHVPHLSLAVLRRWDVDEVRAALDGLPEGKPVDLHFDGIGTFRRGRCWLVSAVTADLVTRQERLVDVLRSCGSDLHRNYEPGSWIPHCTIAPRVQLADLGVLAATVYDVLPLRARAERAALIDSGTGQRWLLPRLPCPR</sequence>
<dbReference type="Proteomes" id="UP000294739">
    <property type="component" value="Unassembled WGS sequence"/>
</dbReference>
<dbReference type="Gene3D" id="3.90.1140.10">
    <property type="entry name" value="Cyclic phosphodiesterase"/>
    <property type="match status" value="1"/>
</dbReference>
<dbReference type="EMBL" id="SMKZ01000006">
    <property type="protein sequence ID" value="TDE12968.1"/>
    <property type="molecule type" value="Genomic_DNA"/>
</dbReference>
<dbReference type="GO" id="GO:0016874">
    <property type="term" value="F:ligase activity"/>
    <property type="evidence" value="ECO:0007669"/>
    <property type="project" value="UniProtKB-KW"/>
</dbReference>
<dbReference type="OrthoDB" id="3397424at2"/>
<dbReference type="PANTHER" id="PTHR36039">
    <property type="match status" value="1"/>
</dbReference>
<name>A0A4V2Z3P1_9ACTN</name>
<evidence type="ECO:0000313" key="2">
    <source>
        <dbReference type="Proteomes" id="UP000294739"/>
    </source>
</evidence>
<dbReference type="Pfam" id="PF13563">
    <property type="entry name" value="2_5_RNA_ligase2"/>
    <property type="match status" value="1"/>
</dbReference>
<dbReference type="SUPFAM" id="SSF55144">
    <property type="entry name" value="LigT-like"/>
    <property type="match status" value="1"/>
</dbReference>
<protein>
    <submittedName>
        <fullName evidence="1">2'-5' RNA ligase family protein</fullName>
    </submittedName>
</protein>
<evidence type="ECO:0000313" key="1">
    <source>
        <dbReference type="EMBL" id="TDE12968.1"/>
    </source>
</evidence>
<dbReference type="AlphaFoldDB" id="A0A4V2Z3P1"/>
<dbReference type="RefSeq" id="WP_131892438.1">
    <property type="nucleotide sequence ID" value="NZ_SMKZ01000006.1"/>
</dbReference>
<dbReference type="PANTHER" id="PTHR36039:SF2">
    <property type="entry name" value="RNA LIGASE_CYCLIC NUCLEOTIDE PHOSPHODIESTERASE FAMILY PROTEIN"/>
    <property type="match status" value="1"/>
</dbReference>
<keyword evidence="2" id="KW-1185">Reference proteome</keyword>
<gene>
    <name evidence="1" type="ORF">E1269_06095</name>
</gene>
<dbReference type="InParanoid" id="A0A4V2Z3P1"/>
<keyword evidence="1" id="KW-0436">Ligase</keyword>
<accession>A0A4V2Z3P1</accession>
<reference evidence="1 2" key="1">
    <citation type="submission" date="2019-03" db="EMBL/GenBank/DDBJ databases">
        <title>Draft genome sequences of novel Actinobacteria.</title>
        <authorList>
            <person name="Sahin N."/>
            <person name="Ay H."/>
            <person name="Saygin H."/>
        </authorList>
    </citation>
    <scope>NUCLEOTIDE SEQUENCE [LARGE SCALE GENOMIC DNA]</scope>
    <source>
        <strain evidence="1 2">5K138</strain>
    </source>
</reference>
<dbReference type="InterPro" id="IPR009097">
    <property type="entry name" value="Cyclic_Pdiesterase"/>
</dbReference>
<comment type="caution">
    <text evidence="1">The sequence shown here is derived from an EMBL/GenBank/DDBJ whole genome shotgun (WGS) entry which is preliminary data.</text>
</comment>
<proteinExistence type="predicted"/>